<dbReference type="SUPFAM" id="SSF50341">
    <property type="entry name" value="CheW-like"/>
    <property type="match status" value="1"/>
</dbReference>
<comment type="caution">
    <text evidence="2">The sequence shown here is derived from an EMBL/GenBank/DDBJ whole genome shotgun (WGS) entry which is preliminary data.</text>
</comment>
<evidence type="ECO:0000313" key="2">
    <source>
        <dbReference type="EMBL" id="KAA5803372.1"/>
    </source>
</evidence>
<dbReference type="Gene3D" id="2.30.30.40">
    <property type="entry name" value="SH3 Domains"/>
    <property type="match status" value="1"/>
</dbReference>
<feature type="domain" description="CheW-like" evidence="1">
    <location>
        <begin position="6"/>
        <end position="146"/>
    </location>
</feature>
<protein>
    <submittedName>
        <fullName evidence="2">Chemotaxis protein CheW</fullName>
    </submittedName>
</protein>
<sequence>MAVQDTIEYVTVHVGGQLFGVEVSEVREVFSPQGITSVPRAPGEIAGLLNLRGRIVTAVETRQRLGLPPRSEGEPVMALGLEEGAELFGVLVDEVGEVLRLDPAEMEPAPGHLDTQWRAMIKGVYRLEERLMAVLDVRALIRWRSALAA</sequence>
<dbReference type="Gene3D" id="2.40.50.180">
    <property type="entry name" value="CheA-289, Domain 4"/>
    <property type="match status" value="1"/>
</dbReference>
<dbReference type="AlphaFoldDB" id="A0A5M6ZF29"/>
<proteinExistence type="predicted"/>
<dbReference type="EMBL" id="VWOJ01000002">
    <property type="protein sequence ID" value="KAA5803372.1"/>
    <property type="molecule type" value="Genomic_DNA"/>
</dbReference>
<organism evidence="2 3">
    <name type="scientific">Alkalicaulis satelles</name>
    <dbReference type="NCBI Taxonomy" id="2609175"/>
    <lineage>
        <taxon>Bacteria</taxon>
        <taxon>Pseudomonadati</taxon>
        <taxon>Pseudomonadota</taxon>
        <taxon>Alphaproteobacteria</taxon>
        <taxon>Maricaulales</taxon>
        <taxon>Maricaulaceae</taxon>
        <taxon>Alkalicaulis</taxon>
    </lineage>
</organism>
<dbReference type="PANTHER" id="PTHR22617:SF23">
    <property type="entry name" value="CHEMOTAXIS PROTEIN CHEW"/>
    <property type="match status" value="1"/>
</dbReference>
<dbReference type="PROSITE" id="PS50851">
    <property type="entry name" value="CHEW"/>
    <property type="match status" value="1"/>
</dbReference>
<keyword evidence="3" id="KW-1185">Reference proteome</keyword>
<dbReference type="GO" id="GO:0007165">
    <property type="term" value="P:signal transduction"/>
    <property type="evidence" value="ECO:0007669"/>
    <property type="project" value="InterPro"/>
</dbReference>
<dbReference type="SMART" id="SM00260">
    <property type="entry name" value="CheW"/>
    <property type="match status" value="1"/>
</dbReference>
<gene>
    <name evidence="2" type="ORF">F1654_06065</name>
</gene>
<dbReference type="InterPro" id="IPR002545">
    <property type="entry name" value="CheW-lke_dom"/>
</dbReference>
<evidence type="ECO:0000313" key="3">
    <source>
        <dbReference type="Proteomes" id="UP000325122"/>
    </source>
</evidence>
<dbReference type="PANTHER" id="PTHR22617">
    <property type="entry name" value="CHEMOTAXIS SENSOR HISTIDINE KINASE-RELATED"/>
    <property type="match status" value="1"/>
</dbReference>
<reference evidence="2 3" key="1">
    <citation type="submission" date="2019-09" db="EMBL/GenBank/DDBJ databases">
        <authorList>
            <person name="Kevbrin V."/>
            <person name="Grouzdev D.S."/>
        </authorList>
    </citation>
    <scope>NUCLEOTIDE SEQUENCE [LARGE SCALE GENOMIC DNA]</scope>
    <source>
        <strain evidence="2 3">G-192</strain>
    </source>
</reference>
<name>A0A5M6ZF29_9PROT</name>
<dbReference type="GO" id="GO:0005829">
    <property type="term" value="C:cytosol"/>
    <property type="evidence" value="ECO:0007669"/>
    <property type="project" value="TreeGrafter"/>
</dbReference>
<dbReference type="InterPro" id="IPR036061">
    <property type="entry name" value="CheW-like_dom_sf"/>
</dbReference>
<dbReference type="GO" id="GO:0006935">
    <property type="term" value="P:chemotaxis"/>
    <property type="evidence" value="ECO:0007669"/>
    <property type="project" value="InterPro"/>
</dbReference>
<dbReference type="InterPro" id="IPR039315">
    <property type="entry name" value="CheW"/>
</dbReference>
<dbReference type="Pfam" id="PF01584">
    <property type="entry name" value="CheW"/>
    <property type="match status" value="1"/>
</dbReference>
<dbReference type="RefSeq" id="WP_150022640.1">
    <property type="nucleotide sequence ID" value="NZ_VWOJ01000002.1"/>
</dbReference>
<accession>A0A5M6ZF29</accession>
<dbReference type="Proteomes" id="UP000325122">
    <property type="component" value="Unassembled WGS sequence"/>
</dbReference>
<evidence type="ECO:0000259" key="1">
    <source>
        <dbReference type="PROSITE" id="PS50851"/>
    </source>
</evidence>